<organism evidence="1 2">
    <name type="scientific">Candidatus Venteria ishoeyi</name>
    <dbReference type="NCBI Taxonomy" id="1899563"/>
    <lineage>
        <taxon>Bacteria</taxon>
        <taxon>Pseudomonadati</taxon>
        <taxon>Pseudomonadota</taxon>
        <taxon>Gammaproteobacteria</taxon>
        <taxon>Thiotrichales</taxon>
        <taxon>Thiotrichaceae</taxon>
        <taxon>Venteria</taxon>
    </lineage>
</organism>
<protein>
    <recommendedName>
        <fullName evidence="3">Type I restriction enzyme R protein N-terminal domain-containing protein</fullName>
    </recommendedName>
</protein>
<evidence type="ECO:0000313" key="1">
    <source>
        <dbReference type="EMBL" id="SEH06217.1"/>
    </source>
</evidence>
<reference evidence="1 2" key="1">
    <citation type="submission" date="2016-10" db="EMBL/GenBank/DDBJ databases">
        <authorList>
            <person name="de Groot N.N."/>
        </authorList>
    </citation>
    <scope>NUCLEOTIDE SEQUENCE [LARGE SCALE GENOMIC DNA]</scope>
    <source>
        <strain evidence="1">MBHS1</strain>
    </source>
</reference>
<name>A0A1H6F7V9_9GAMM</name>
<dbReference type="AlphaFoldDB" id="A0A1H6F7V9"/>
<gene>
    <name evidence="1" type="ORF">MBHS_02072</name>
</gene>
<dbReference type="EMBL" id="FMSV02000440">
    <property type="protein sequence ID" value="SEH06217.1"/>
    <property type="molecule type" value="Genomic_DNA"/>
</dbReference>
<accession>A0A1H6F7V9</accession>
<proteinExistence type="predicted"/>
<keyword evidence="2" id="KW-1185">Reference proteome</keyword>
<sequence length="224" mass="25966">MGDVDGLMSEQDPKRFQMMSKSIFTQDKRYSFSDYFNMSNPAEEIIAELGYRLDFEAIHFSLAKDINQNTVDKLKNFYYKLLPKITVNSEIAKREFMIAPLLHEVILDIDAKLNIEYPIDINDKLNGVIDYLIRSQQELIVIEAKKGDLDRGFNQLAAELIALDAYEDNDTPEILYGAITIGEVWRFCILKRQEKIIIKDINLFRFPQDTKEILAVLFGILAKR</sequence>
<evidence type="ECO:0008006" key="3">
    <source>
        <dbReference type="Google" id="ProtNLM"/>
    </source>
</evidence>
<dbReference type="Proteomes" id="UP000236724">
    <property type="component" value="Unassembled WGS sequence"/>
</dbReference>
<evidence type="ECO:0000313" key="2">
    <source>
        <dbReference type="Proteomes" id="UP000236724"/>
    </source>
</evidence>